<evidence type="ECO:0000313" key="1">
    <source>
        <dbReference type="EMBL" id="GAG81931.1"/>
    </source>
</evidence>
<name>X1CCE4_9ZZZZ</name>
<accession>X1CCE4</accession>
<dbReference type="AlphaFoldDB" id="X1CCE4"/>
<comment type="caution">
    <text evidence="1">The sequence shown here is derived from an EMBL/GenBank/DDBJ whole genome shotgun (WGS) entry which is preliminary data.</text>
</comment>
<reference evidence="1" key="1">
    <citation type="journal article" date="2014" name="Front. Microbiol.">
        <title>High frequency of phylogenetically diverse reductive dehalogenase-homologous genes in deep subseafloor sedimentary metagenomes.</title>
        <authorList>
            <person name="Kawai M."/>
            <person name="Futagami T."/>
            <person name="Toyoda A."/>
            <person name="Takaki Y."/>
            <person name="Nishi S."/>
            <person name="Hori S."/>
            <person name="Arai W."/>
            <person name="Tsubouchi T."/>
            <person name="Morono Y."/>
            <person name="Uchiyama I."/>
            <person name="Ito T."/>
            <person name="Fujiyama A."/>
            <person name="Inagaki F."/>
            <person name="Takami H."/>
        </authorList>
    </citation>
    <scope>NUCLEOTIDE SEQUENCE</scope>
    <source>
        <strain evidence="1">Expedition CK06-06</strain>
    </source>
</reference>
<protein>
    <submittedName>
        <fullName evidence="1">Uncharacterized protein</fullName>
    </submittedName>
</protein>
<dbReference type="EMBL" id="BART01017784">
    <property type="protein sequence ID" value="GAG81931.1"/>
    <property type="molecule type" value="Genomic_DNA"/>
</dbReference>
<proteinExistence type="predicted"/>
<gene>
    <name evidence="1" type="ORF">S01H4_33735</name>
</gene>
<organism evidence="1">
    <name type="scientific">marine sediment metagenome</name>
    <dbReference type="NCBI Taxonomy" id="412755"/>
    <lineage>
        <taxon>unclassified sequences</taxon>
        <taxon>metagenomes</taxon>
        <taxon>ecological metagenomes</taxon>
    </lineage>
</organism>
<feature type="non-terminal residue" evidence="1">
    <location>
        <position position="1"/>
    </location>
</feature>
<sequence length="29" mass="3283">NMNFGFFDNEFITPAVCPTEPPAIKLKLK</sequence>